<organism evidence="8 9">
    <name type="scientific">Streptomyces hazeniae</name>
    <dbReference type="NCBI Taxonomy" id="3075538"/>
    <lineage>
        <taxon>Bacteria</taxon>
        <taxon>Bacillati</taxon>
        <taxon>Actinomycetota</taxon>
        <taxon>Actinomycetes</taxon>
        <taxon>Kitasatosporales</taxon>
        <taxon>Streptomycetaceae</taxon>
        <taxon>Streptomyces</taxon>
    </lineage>
</organism>
<dbReference type="PANTHER" id="PTHR30477">
    <property type="entry name" value="ABC-TRANSPORTER METAL-BINDING PROTEIN"/>
    <property type="match status" value="1"/>
</dbReference>
<dbReference type="SUPFAM" id="SSF81345">
    <property type="entry name" value="ABC transporter involved in vitamin B12 uptake, BtuC"/>
    <property type="match status" value="1"/>
</dbReference>
<evidence type="ECO:0000256" key="7">
    <source>
        <dbReference type="SAM" id="Phobius"/>
    </source>
</evidence>
<keyword evidence="4 7" id="KW-1133">Transmembrane helix</keyword>
<dbReference type="InterPro" id="IPR037294">
    <property type="entry name" value="ABC_BtuC-like"/>
</dbReference>
<feature type="transmembrane region" description="Helical" evidence="7">
    <location>
        <begin position="240"/>
        <end position="260"/>
    </location>
</feature>
<keyword evidence="5 7" id="KW-0472">Membrane</keyword>
<evidence type="ECO:0000256" key="6">
    <source>
        <dbReference type="RuleBase" id="RU003943"/>
    </source>
</evidence>
<evidence type="ECO:0000313" key="8">
    <source>
        <dbReference type="EMBL" id="MDT0382283.1"/>
    </source>
</evidence>
<proteinExistence type="inferred from homology"/>
<evidence type="ECO:0000256" key="2">
    <source>
        <dbReference type="ARBA" id="ARBA00008034"/>
    </source>
</evidence>
<reference evidence="9" key="1">
    <citation type="submission" date="2023-07" db="EMBL/GenBank/DDBJ databases">
        <title>30 novel species of actinomycetes from the DSMZ collection.</title>
        <authorList>
            <person name="Nouioui I."/>
        </authorList>
    </citation>
    <scope>NUCLEOTIDE SEQUENCE [LARGE SCALE GENOMIC DNA]</scope>
    <source>
        <strain evidence="9">DSM 42041</strain>
    </source>
</reference>
<dbReference type="PANTHER" id="PTHR30477:SF13">
    <property type="entry name" value="IRON TRANSPORT SYSTEM MEMBRANE PROTEIN HI_0360-RELATED"/>
    <property type="match status" value="1"/>
</dbReference>
<dbReference type="InterPro" id="IPR001626">
    <property type="entry name" value="ABC_TroCD"/>
</dbReference>
<dbReference type="RefSeq" id="WP_311675882.1">
    <property type="nucleotide sequence ID" value="NZ_JAVREQ010000034.1"/>
</dbReference>
<evidence type="ECO:0000256" key="4">
    <source>
        <dbReference type="ARBA" id="ARBA00022989"/>
    </source>
</evidence>
<name>A0ABU2P1G6_9ACTN</name>
<evidence type="ECO:0000256" key="1">
    <source>
        <dbReference type="ARBA" id="ARBA00004141"/>
    </source>
</evidence>
<keyword evidence="9" id="KW-1185">Reference proteome</keyword>
<dbReference type="Pfam" id="PF00950">
    <property type="entry name" value="ABC-3"/>
    <property type="match status" value="1"/>
</dbReference>
<accession>A0ABU2P1G6</accession>
<protein>
    <submittedName>
        <fullName evidence="8">Metal ABC transporter permease</fullName>
    </submittedName>
</protein>
<dbReference type="EMBL" id="JAVREQ010000034">
    <property type="protein sequence ID" value="MDT0382283.1"/>
    <property type="molecule type" value="Genomic_DNA"/>
</dbReference>
<keyword evidence="3 6" id="KW-0812">Transmembrane</keyword>
<feature type="transmembrane region" description="Helical" evidence="7">
    <location>
        <begin position="89"/>
        <end position="110"/>
    </location>
</feature>
<gene>
    <name evidence="8" type="ORF">RM572_26340</name>
</gene>
<feature type="transmembrane region" description="Helical" evidence="7">
    <location>
        <begin position="130"/>
        <end position="152"/>
    </location>
</feature>
<evidence type="ECO:0000256" key="3">
    <source>
        <dbReference type="ARBA" id="ARBA00022692"/>
    </source>
</evidence>
<sequence length="278" mass="28606">MSWLDSYTHRALAEAALVGCLCGAVGLHVVLRRMSFFAMAMTHATFPGVAVAAVLGLNIYLGGAVAGLLACMGVLALSRRPDQGATTATGAMLATGFALGVAVLSAADGFSRNLEAFMTGSLITVTDKELVTTTGVFALVVLLLTAFHKELLHGAFDREGQRAAGYPVAGLDLLLLLLVEAVIVVTAPAIGVMLTMALLVGPTAIARLWTDRVGTTVFLSVFTGTASCALGLAISTHWNLAAGGTVTLVIATGFLISLPLSPLRSSWRSHGRTPSPTG</sequence>
<evidence type="ECO:0000313" key="9">
    <source>
        <dbReference type="Proteomes" id="UP001183414"/>
    </source>
</evidence>
<keyword evidence="6" id="KW-0813">Transport</keyword>
<comment type="caution">
    <text evidence="8">The sequence shown here is derived from an EMBL/GenBank/DDBJ whole genome shotgun (WGS) entry which is preliminary data.</text>
</comment>
<evidence type="ECO:0000256" key="5">
    <source>
        <dbReference type="ARBA" id="ARBA00023136"/>
    </source>
</evidence>
<dbReference type="Gene3D" id="1.10.3470.10">
    <property type="entry name" value="ABC transporter involved in vitamin B12 uptake, BtuC"/>
    <property type="match status" value="1"/>
</dbReference>
<comment type="similarity">
    <text evidence="2 6">Belongs to the ABC-3 integral membrane protein family.</text>
</comment>
<feature type="transmembrane region" description="Helical" evidence="7">
    <location>
        <begin position="189"/>
        <end position="209"/>
    </location>
</feature>
<comment type="subcellular location">
    <subcellularLocation>
        <location evidence="6">Cell membrane</location>
        <topology evidence="6">Multi-pass membrane protein</topology>
    </subcellularLocation>
    <subcellularLocation>
        <location evidence="1">Membrane</location>
        <topology evidence="1">Multi-pass membrane protein</topology>
    </subcellularLocation>
</comment>
<feature type="transmembrane region" description="Helical" evidence="7">
    <location>
        <begin position="216"/>
        <end position="234"/>
    </location>
</feature>
<feature type="transmembrane region" description="Helical" evidence="7">
    <location>
        <begin position="51"/>
        <end position="77"/>
    </location>
</feature>
<feature type="transmembrane region" description="Helical" evidence="7">
    <location>
        <begin position="12"/>
        <end position="31"/>
    </location>
</feature>
<dbReference type="Proteomes" id="UP001183414">
    <property type="component" value="Unassembled WGS sequence"/>
</dbReference>